<keyword evidence="3" id="KW-0238">DNA-binding</keyword>
<dbReference type="InterPro" id="IPR050534">
    <property type="entry name" value="Coronavir_polyprotein_1ab"/>
</dbReference>
<keyword evidence="3 5" id="KW-0347">Helicase</keyword>
<proteinExistence type="inferred from homology"/>
<dbReference type="SMART" id="SM00278">
    <property type="entry name" value="HhH1"/>
    <property type="match status" value="3"/>
</dbReference>
<dbReference type="Gene3D" id="2.30.30.940">
    <property type="match status" value="1"/>
</dbReference>
<accession>A0A401LE64</accession>
<keyword evidence="2 3" id="KW-0067">ATP-binding</keyword>
<keyword evidence="3" id="KW-0413">Isomerase</keyword>
<dbReference type="SUPFAM" id="SSF52540">
    <property type="entry name" value="P-loop containing nucleoside triphosphate hydrolases"/>
    <property type="match status" value="1"/>
</dbReference>
<reference evidence="5 6" key="1">
    <citation type="submission" date="2018-10" db="EMBL/GenBank/DDBJ databases">
        <title>Draft Genome Sequence of Anaerotignum sp. KCTC 15736.</title>
        <authorList>
            <person name="Choi S.H."/>
            <person name="Kim J.S."/>
            <person name="Kang S.W."/>
            <person name="Lee J.S."/>
            <person name="Park S.H."/>
        </authorList>
    </citation>
    <scope>NUCLEOTIDE SEQUENCE [LARGE SCALE GENOMIC DNA]</scope>
    <source>
        <strain evidence="5 6">KCTC 15736</strain>
    </source>
</reference>
<dbReference type="Pfam" id="PF13604">
    <property type="entry name" value="AAA_30"/>
    <property type="match status" value="1"/>
</dbReference>
<evidence type="ECO:0000256" key="1">
    <source>
        <dbReference type="ARBA" id="ARBA00022741"/>
    </source>
</evidence>
<name>A0A401LE64_9FIRM</name>
<evidence type="ECO:0000256" key="3">
    <source>
        <dbReference type="HAMAP-Rule" id="MF_01488"/>
    </source>
</evidence>
<protein>
    <recommendedName>
        <fullName evidence="3">ATP-dependent RecD2 DNA helicase</fullName>
        <ecNumber evidence="3">5.6.2.3</ecNumber>
    </recommendedName>
    <alternativeName>
        <fullName evidence="3">DNA 5'-3' helicase subunit RecD2</fullName>
    </alternativeName>
</protein>
<dbReference type="CDD" id="cd17933">
    <property type="entry name" value="DEXSc_RecD-like"/>
    <property type="match status" value="1"/>
</dbReference>
<dbReference type="GO" id="GO:0017116">
    <property type="term" value="F:single-stranded DNA helicase activity"/>
    <property type="evidence" value="ECO:0007669"/>
    <property type="project" value="TreeGrafter"/>
</dbReference>
<dbReference type="InterPro" id="IPR027417">
    <property type="entry name" value="P-loop_NTPase"/>
</dbReference>
<dbReference type="GO" id="GO:0009338">
    <property type="term" value="C:exodeoxyribonuclease V complex"/>
    <property type="evidence" value="ECO:0007669"/>
    <property type="project" value="TreeGrafter"/>
</dbReference>
<comment type="function">
    <text evidence="3">DNA-dependent ATPase and ATP-dependent 5'-3' DNA helicase. Has no activity on blunt DNA or DNA with 3'-overhangs, requires at least 10 bases of 5'-ssDNA for helicase activity.</text>
</comment>
<feature type="domain" description="Helix-hairpin-helix DNA-binding motif class 1" evidence="4">
    <location>
        <begin position="112"/>
        <end position="133"/>
    </location>
</feature>
<evidence type="ECO:0000313" key="5">
    <source>
        <dbReference type="EMBL" id="GCB29861.1"/>
    </source>
</evidence>
<dbReference type="Gene3D" id="3.40.50.300">
    <property type="entry name" value="P-loop containing nucleotide triphosphate hydrolases"/>
    <property type="match status" value="2"/>
</dbReference>
<dbReference type="NCBIfam" id="TIGR01448">
    <property type="entry name" value="recD_rel"/>
    <property type="match status" value="1"/>
</dbReference>
<dbReference type="EC" id="5.6.2.3" evidence="3"/>
<dbReference type="Gene3D" id="1.10.150.20">
    <property type="entry name" value="5' to 3' exonuclease, C-terminal subdomain"/>
    <property type="match status" value="1"/>
</dbReference>
<dbReference type="GO" id="GO:0016887">
    <property type="term" value="F:ATP hydrolysis activity"/>
    <property type="evidence" value="ECO:0007669"/>
    <property type="project" value="RHEA"/>
</dbReference>
<dbReference type="PANTHER" id="PTHR43788:SF6">
    <property type="entry name" value="DNA HELICASE B"/>
    <property type="match status" value="1"/>
</dbReference>
<dbReference type="SUPFAM" id="SSF47781">
    <property type="entry name" value="RuvA domain 2-like"/>
    <property type="match status" value="1"/>
</dbReference>
<sequence length="764" mass="85401">MEQKEMTWNNQNCAEKGAKITLLALYEKTIYQNEKNGFCIFRMASEDTGIPKELGYGRDHKIHFSVIGYYLPAIRNSMLALTGAWENSRYGLQFHVDSYTEVLPKTKSGIAAYLSSGLIKGIGKATADLIVARFGTDTLDVIEKEPKRLLEIKRISEKRLEQILDSYAGSKSMQEIMTFLGAYGVTLNKAKKIQEHFGSRSVDVIQHSPYLLCEISGFGFKTVDQIARNINFLPADPLRLENGILFILEEAKDGGDLFLMQDILLEQAYVLLSEAVPKGEVTETMIKNTFSDLCAYGKLYVDGERIYLPQFFHFEEQTAKITAKLLSAKKRHSAKLEQHLKEVQKENGVLLSEKQAEAVRMCMENRFSIITGGPGTGKTTVLKSILAVYQRLHPGKDILLAAPTGRAARKMAESTGFPYASTLHAALNLTSDTADYEEVIIPADFVVVDEASMVDMRLAYYLLHSLGTGTKVLFVGDANQLPSVGAGNVLNEMIASGIVPVTVLDMVFRQKNTSRIPLNAQSIQMGETKLLYGDDFQFLPAENAAEAAEIIKSEFLKQTSIYGVEHTQVLTPFRVKSDAGAVMLNLALQDMINPSVNKRLEISSGNRTIRYRDKVMQTKNMETVSNGDIGFVSMVDKDADFPVTVTFSDNRIKEYSMDELGSIDLAYATTIHKSQGSEFDCVIIPVLSMFYVMLQRALIYTAITRAKKKVILVGQKRALFTAVHRNDTIQRNTILSKRIRDVFEKMKQKEQKAVKQEEVEQLTL</sequence>
<dbReference type="EMBL" id="BHVZ01000004">
    <property type="protein sequence ID" value="GCB29861.1"/>
    <property type="molecule type" value="Genomic_DNA"/>
</dbReference>
<dbReference type="GO" id="GO:0006281">
    <property type="term" value="P:DNA repair"/>
    <property type="evidence" value="ECO:0007669"/>
    <property type="project" value="InterPro"/>
</dbReference>
<dbReference type="Pfam" id="PF14520">
    <property type="entry name" value="HHH_5"/>
    <property type="match status" value="1"/>
</dbReference>
<dbReference type="CDD" id="cd18809">
    <property type="entry name" value="SF1_C_RecD"/>
    <property type="match status" value="1"/>
</dbReference>
<dbReference type="InterPro" id="IPR029493">
    <property type="entry name" value="RecD2-like_HHH"/>
</dbReference>
<dbReference type="Pfam" id="PF14490">
    <property type="entry name" value="HHH_RecD2"/>
    <property type="match status" value="1"/>
</dbReference>
<dbReference type="Proteomes" id="UP000287361">
    <property type="component" value="Unassembled WGS sequence"/>
</dbReference>
<comment type="similarity">
    <text evidence="3">Belongs to the RecD family. RecD2 subfamily.</text>
</comment>
<dbReference type="InterPro" id="IPR027785">
    <property type="entry name" value="UvrD-like_helicase_C"/>
</dbReference>
<feature type="domain" description="Helix-hairpin-helix DNA-binding motif class 1" evidence="4">
    <location>
        <begin position="147"/>
        <end position="166"/>
    </location>
</feature>
<dbReference type="Pfam" id="PF18335">
    <property type="entry name" value="SH3_13"/>
    <property type="match status" value="1"/>
</dbReference>
<comment type="caution">
    <text evidence="5">The sequence shown here is derived from an EMBL/GenBank/DDBJ whole genome shotgun (WGS) entry which is preliminary data.</text>
</comment>
<dbReference type="PANTHER" id="PTHR43788">
    <property type="entry name" value="DNA2/NAM7 HELICASE FAMILY MEMBER"/>
    <property type="match status" value="1"/>
</dbReference>
<dbReference type="GO" id="GO:0006310">
    <property type="term" value="P:DNA recombination"/>
    <property type="evidence" value="ECO:0007669"/>
    <property type="project" value="InterPro"/>
</dbReference>
<comment type="catalytic activity">
    <reaction evidence="3">
        <text>ATP + H2O = ADP + phosphate + H(+)</text>
        <dbReference type="Rhea" id="RHEA:13065"/>
        <dbReference type="ChEBI" id="CHEBI:15377"/>
        <dbReference type="ChEBI" id="CHEBI:15378"/>
        <dbReference type="ChEBI" id="CHEBI:30616"/>
        <dbReference type="ChEBI" id="CHEBI:43474"/>
        <dbReference type="ChEBI" id="CHEBI:456216"/>
        <dbReference type="EC" id="5.6.2.3"/>
    </reaction>
</comment>
<dbReference type="Pfam" id="PF23139">
    <property type="entry name" value="OB_YrrC"/>
    <property type="match status" value="1"/>
</dbReference>
<dbReference type="InterPro" id="IPR003583">
    <property type="entry name" value="Hlx-hairpin-Hlx_DNA-bd_motif"/>
</dbReference>
<dbReference type="GO" id="GO:0003677">
    <property type="term" value="F:DNA binding"/>
    <property type="evidence" value="ECO:0007669"/>
    <property type="project" value="UniProtKB-UniRule"/>
</dbReference>
<organism evidence="5 6">
    <name type="scientific">Anaerotignum faecicola</name>
    <dbReference type="NCBI Taxonomy" id="2358141"/>
    <lineage>
        <taxon>Bacteria</taxon>
        <taxon>Bacillati</taxon>
        <taxon>Bacillota</taxon>
        <taxon>Clostridia</taxon>
        <taxon>Lachnospirales</taxon>
        <taxon>Anaerotignaceae</taxon>
        <taxon>Anaerotignum</taxon>
    </lineage>
</organism>
<feature type="domain" description="Helix-hairpin-helix DNA-binding motif class 1" evidence="4">
    <location>
        <begin position="210"/>
        <end position="229"/>
    </location>
</feature>
<gene>
    <name evidence="5" type="primary">recD2_3</name>
    <name evidence="3" type="synonym">recD2</name>
    <name evidence="5" type="ORF">KGMB03357_15220</name>
</gene>
<dbReference type="AlphaFoldDB" id="A0A401LE64"/>
<feature type="binding site" evidence="3">
    <location>
        <begin position="375"/>
        <end position="379"/>
    </location>
    <ligand>
        <name>ATP</name>
        <dbReference type="ChEBI" id="CHEBI:30616"/>
    </ligand>
</feature>
<evidence type="ECO:0000256" key="2">
    <source>
        <dbReference type="ARBA" id="ARBA00022840"/>
    </source>
</evidence>
<dbReference type="InterPro" id="IPR010994">
    <property type="entry name" value="RuvA_2-like"/>
</dbReference>
<keyword evidence="6" id="KW-1185">Reference proteome</keyword>
<dbReference type="Pfam" id="PF13538">
    <property type="entry name" value="UvrD_C_2"/>
    <property type="match status" value="1"/>
</dbReference>
<dbReference type="HAMAP" id="MF_01488">
    <property type="entry name" value="RecD2"/>
    <property type="match status" value="1"/>
</dbReference>
<dbReference type="GO" id="GO:0005524">
    <property type="term" value="F:ATP binding"/>
    <property type="evidence" value="ECO:0007669"/>
    <property type="project" value="UniProtKB-UniRule"/>
</dbReference>
<dbReference type="Gene3D" id="1.10.10.2220">
    <property type="match status" value="1"/>
</dbReference>
<evidence type="ECO:0000313" key="6">
    <source>
        <dbReference type="Proteomes" id="UP000287361"/>
    </source>
</evidence>
<dbReference type="InterPro" id="IPR055446">
    <property type="entry name" value="RecD2_N_OB"/>
</dbReference>
<dbReference type="GO" id="GO:0043139">
    <property type="term" value="F:5'-3' DNA helicase activity"/>
    <property type="evidence" value="ECO:0007669"/>
    <property type="project" value="UniProtKB-UniRule"/>
</dbReference>
<keyword evidence="3" id="KW-0378">Hydrolase</keyword>
<evidence type="ECO:0000259" key="4">
    <source>
        <dbReference type="SMART" id="SM00278"/>
    </source>
</evidence>
<dbReference type="InterPro" id="IPR006345">
    <property type="entry name" value="RecD2"/>
</dbReference>
<dbReference type="InterPro" id="IPR041451">
    <property type="entry name" value="RecD2_SH13"/>
</dbReference>
<keyword evidence="1 3" id="KW-0547">Nucleotide-binding</keyword>